<dbReference type="Pfam" id="PF23359">
    <property type="entry name" value="Lsr2_DNA-bd"/>
    <property type="match status" value="1"/>
</dbReference>
<proteinExistence type="predicted"/>
<dbReference type="Gene3D" id="4.10.320.10">
    <property type="entry name" value="E3-binding domain"/>
    <property type="match status" value="1"/>
</dbReference>
<dbReference type="InterPro" id="IPR055370">
    <property type="entry name" value="Lsr2_DNA-bd"/>
</dbReference>
<feature type="domain" description="Lsr2 dimerization" evidence="3">
    <location>
        <begin position="1"/>
        <end position="61"/>
    </location>
</feature>
<sequence>MARRIVHQLVDDIDGTLLEVGEGETVHFSVNGVAYEIDLTNAHAEELREALAPYITAGRRTAASGSRTSAPRKRAARNSDSSAIRAWAKEQGLDVSERGRISAEVLEAYNAAH</sequence>
<dbReference type="Proteomes" id="UP001371224">
    <property type="component" value="Unassembled WGS sequence"/>
</dbReference>
<dbReference type="RefSeq" id="WP_337332589.1">
    <property type="nucleotide sequence ID" value="NZ_JBBDGM010000009.1"/>
</dbReference>
<comment type="caution">
    <text evidence="5">The sequence shown here is derived from an EMBL/GenBank/DDBJ whole genome shotgun (WGS) entry which is preliminary data.</text>
</comment>
<evidence type="ECO:0000313" key="6">
    <source>
        <dbReference type="Proteomes" id="UP001371224"/>
    </source>
</evidence>
<name>A0ABU8LCM7_9MICO</name>
<dbReference type="InterPro" id="IPR024412">
    <property type="entry name" value="Lsr2_dim_dom"/>
</dbReference>
<keyword evidence="1" id="KW-0238">DNA-binding</keyword>
<dbReference type="EMBL" id="JBBDGM010000009">
    <property type="protein sequence ID" value="MEJ1088928.1"/>
    <property type="molecule type" value="Genomic_DNA"/>
</dbReference>
<evidence type="ECO:0000313" key="5">
    <source>
        <dbReference type="EMBL" id="MEJ1088928.1"/>
    </source>
</evidence>
<protein>
    <submittedName>
        <fullName evidence="5">Lsr2 family protein</fullName>
    </submittedName>
</protein>
<accession>A0ABU8LCM7</accession>
<evidence type="ECO:0000256" key="1">
    <source>
        <dbReference type="ARBA" id="ARBA00023125"/>
    </source>
</evidence>
<evidence type="ECO:0000259" key="3">
    <source>
        <dbReference type="Pfam" id="PF11774"/>
    </source>
</evidence>
<dbReference type="Gene3D" id="3.30.60.230">
    <property type="entry name" value="Lsr2, dimerization domain"/>
    <property type="match status" value="1"/>
</dbReference>
<organism evidence="5 6">
    <name type="scientific">Microbacterium bandirmense</name>
    <dbReference type="NCBI Taxonomy" id="3122050"/>
    <lineage>
        <taxon>Bacteria</taxon>
        <taxon>Bacillati</taxon>
        <taxon>Actinomycetota</taxon>
        <taxon>Actinomycetes</taxon>
        <taxon>Micrococcales</taxon>
        <taxon>Microbacteriaceae</taxon>
        <taxon>Microbacterium</taxon>
    </lineage>
</organism>
<reference evidence="5 6" key="1">
    <citation type="submission" date="2024-02" db="EMBL/GenBank/DDBJ databases">
        <authorList>
            <person name="Saticioglu I.B."/>
        </authorList>
    </citation>
    <scope>NUCLEOTIDE SEQUENCE [LARGE SCALE GENOMIC DNA]</scope>
    <source>
        <strain evidence="5 6">Mu-80</strain>
    </source>
</reference>
<evidence type="ECO:0000256" key="2">
    <source>
        <dbReference type="SAM" id="MobiDB-lite"/>
    </source>
</evidence>
<feature type="domain" description="Lsr2 DNA-binding" evidence="4">
    <location>
        <begin position="77"/>
        <end position="112"/>
    </location>
</feature>
<dbReference type="InterPro" id="IPR036625">
    <property type="entry name" value="E3-bd_dom_sf"/>
</dbReference>
<evidence type="ECO:0000259" key="4">
    <source>
        <dbReference type="Pfam" id="PF23359"/>
    </source>
</evidence>
<feature type="region of interest" description="Disordered" evidence="2">
    <location>
        <begin position="60"/>
        <end position="82"/>
    </location>
</feature>
<gene>
    <name evidence="5" type="ORF">WDU99_11415</name>
</gene>
<dbReference type="InterPro" id="IPR042261">
    <property type="entry name" value="Lsr2-like_dimerization"/>
</dbReference>
<dbReference type="Pfam" id="PF11774">
    <property type="entry name" value="Lsr2"/>
    <property type="match status" value="1"/>
</dbReference>
<keyword evidence="6" id="KW-1185">Reference proteome</keyword>